<feature type="non-terminal residue" evidence="2">
    <location>
        <position position="479"/>
    </location>
</feature>
<keyword evidence="3" id="KW-1185">Reference proteome</keyword>
<dbReference type="EMBL" id="JAIWYP010000011">
    <property type="protein sequence ID" value="KAH3735301.1"/>
    <property type="molecule type" value="Genomic_DNA"/>
</dbReference>
<protein>
    <recommendedName>
        <fullName evidence="1">Pappalysin-1 SD scarf domain-containing protein</fullName>
    </recommendedName>
</protein>
<dbReference type="Pfam" id="PF25900">
    <property type="entry name" value="PAPPA"/>
    <property type="match status" value="2"/>
</dbReference>
<evidence type="ECO:0000313" key="3">
    <source>
        <dbReference type="Proteomes" id="UP000828390"/>
    </source>
</evidence>
<evidence type="ECO:0000313" key="2">
    <source>
        <dbReference type="EMBL" id="KAH3735301.1"/>
    </source>
</evidence>
<name>A0A9D4CXF5_DREPO</name>
<gene>
    <name evidence="2" type="ORF">DPMN_041766</name>
</gene>
<feature type="domain" description="Pappalysin-1 SD scarf" evidence="1">
    <location>
        <begin position="2"/>
        <end position="83"/>
    </location>
</feature>
<proteinExistence type="predicted"/>
<dbReference type="InterPro" id="IPR058897">
    <property type="entry name" value="PAPPA_SD_C"/>
</dbReference>
<comment type="caution">
    <text evidence="2">The sequence shown here is derived from an EMBL/GenBank/DDBJ whole genome shotgun (WGS) entry which is preliminary data.</text>
</comment>
<feature type="domain" description="Pappalysin-1 SD scarf" evidence="1">
    <location>
        <begin position="167"/>
        <end position="317"/>
    </location>
</feature>
<sequence length="479" mass="54604">EEQWVSEVIGYSSQYGRYKWSAKQIQGAPDVYPRYQDDKRAWAPDVIDENQFLEFEFDYPVYVTKVDVYETFNAGGVKAIKCFDVSGMWITLWSTPQQFYYYYSGSAVGRWGDKLFVAVWDRRVQFATAVYVTKIDVFETFNAGGVKAIKCFDVSGTWITLWSTLQAVQWVAEVINYSSQYGPYKWSAQQILGAPDVYPRYEDSISAWAPKVIDENQFLEFKFATSVYVTQVDVYETFNAGGVKAIKCFDVSGTWITLWSTPEVDVKDYAQIFSPYRQWWESMMPCFSNHIRLDIDCTVANTWVEIDAVRLHGSKEAVQWVAEVINYSSQYYSNDAQQILGGPDVYNLYTSSGQSIKAWAPDVIDENQFLELKFAFPVNVAKVAVYETFNAGGVKAIKCFDVSGTWITLWSTPKSTVPCFSNIIRLDIDCTAAKSRVEIDAVRLHGYQKSWGLAKREHVNEELEEEEDKAVTSVEAAAA</sequence>
<dbReference type="Proteomes" id="UP000828390">
    <property type="component" value="Unassembled WGS sequence"/>
</dbReference>
<accession>A0A9D4CXF5</accession>
<dbReference type="AlphaFoldDB" id="A0A9D4CXF5"/>
<organism evidence="2 3">
    <name type="scientific">Dreissena polymorpha</name>
    <name type="common">Zebra mussel</name>
    <name type="synonym">Mytilus polymorpha</name>
    <dbReference type="NCBI Taxonomy" id="45954"/>
    <lineage>
        <taxon>Eukaryota</taxon>
        <taxon>Metazoa</taxon>
        <taxon>Spiralia</taxon>
        <taxon>Lophotrochozoa</taxon>
        <taxon>Mollusca</taxon>
        <taxon>Bivalvia</taxon>
        <taxon>Autobranchia</taxon>
        <taxon>Heteroconchia</taxon>
        <taxon>Euheterodonta</taxon>
        <taxon>Imparidentia</taxon>
        <taxon>Neoheterodontei</taxon>
        <taxon>Myida</taxon>
        <taxon>Dreissenoidea</taxon>
        <taxon>Dreissenidae</taxon>
        <taxon>Dreissena</taxon>
    </lineage>
</organism>
<reference evidence="2" key="1">
    <citation type="journal article" date="2019" name="bioRxiv">
        <title>The Genome of the Zebra Mussel, Dreissena polymorpha: A Resource for Invasive Species Research.</title>
        <authorList>
            <person name="McCartney M.A."/>
            <person name="Auch B."/>
            <person name="Kono T."/>
            <person name="Mallez S."/>
            <person name="Zhang Y."/>
            <person name="Obille A."/>
            <person name="Becker A."/>
            <person name="Abrahante J.E."/>
            <person name="Garbe J."/>
            <person name="Badalamenti J.P."/>
            <person name="Herman A."/>
            <person name="Mangelson H."/>
            <person name="Liachko I."/>
            <person name="Sullivan S."/>
            <person name="Sone E.D."/>
            <person name="Koren S."/>
            <person name="Silverstein K.A.T."/>
            <person name="Beckman K.B."/>
            <person name="Gohl D.M."/>
        </authorList>
    </citation>
    <scope>NUCLEOTIDE SEQUENCE</scope>
    <source>
        <strain evidence="2">Duluth1</strain>
        <tissue evidence="2">Whole animal</tissue>
    </source>
</reference>
<evidence type="ECO:0000259" key="1">
    <source>
        <dbReference type="Pfam" id="PF25900"/>
    </source>
</evidence>
<reference evidence="2" key="2">
    <citation type="submission" date="2020-11" db="EMBL/GenBank/DDBJ databases">
        <authorList>
            <person name="McCartney M.A."/>
            <person name="Auch B."/>
            <person name="Kono T."/>
            <person name="Mallez S."/>
            <person name="Becker A."/>
            <person name="Gohl D.M."/>
            <person name="Silverstein K.A.T."/>
            <person name="Koren S."/>
            <person name="Bechman K.B."/>
            <person name="Herman A."/>
            <person name="Abrahante J.E."/>
            <person name="Garbe J."/>
        </authorList>
    </citation>
    <scope>NUCLEOTIDE SEQUENCE</scope>
    <source>
        <strain evidence="2">Duluth1</strain>
        <tissue evidence="2">Whole animal</tissue>
    </source>
</reference>